<keyword evidence="2" id="KW-1185">Reference proteome</keyword>
<sequence length="84" mass="8880">MNVTINQITPVFTADGTLELQSMLCTVSGGKYPETVNSSIELGKDEGISLTSTKPEVEKAAIAKFKANVDAMLAPQPQADQQPA</sequence>
<organism evidence="1 2">
    <name type="scientific">Periweissella fabaria</name>
    <dbReference type="NCBI Taxonomy" id="546157"/>
    <lineage>
        <taxon>Bacteria</taxon>
        <taxon>Bacillati</taxon>
        <taxon>Bacillota</taxon>
        <taxon>Bacilli</taxon>
        <taxon>Lactobacillales</taxon>
        <taxon>Lactobacillaceae</taxon>
        <taxon>Periweissella</taxon>
    </lineage>
</organism>
<dbReference type="Proteomes" id="UP000789707">
    <property type="component" value="Unassembled WGS sequence"/>
</dbReference>
<gene>
    <name evidence="1" type="ORF">WFA24289_00273</name>
</gene>
<evidence type="ECO:0000313" key="1">
    <source>
        <dbReference type="EMBL" id="CAH0415974.1"/>
    </source>
</evidence>
<dbReference type="RefSeq" id="WP_230096042.1">
    <property type="nucleotide sequence ID" value="NZ_CAKKNS010000001.1"/>
</dbReference>
<name>A0ABN8BIP9_9LACO</name>
<reference evidence="1 2" key="1">
    <citation type="submission" date="2021-11" db="EMBL/GenBank/DDBJ databases">
        <authorList>
            <person name="Depoorter E."/>
        </authorList>
    </citation>
    <scope>NUCLEOTIDE SEQUENCE [LARGE SCALE GENOMIC DNA]</scope>
    <source>
        <strain evidence="1 2">LMG 24289</strain>
    </source>
</reference>
<protein>
    <submittedName>
        <fullName evidence="1">Uncharacterized protein</fullName>
    </submittedName>
</protein>
<proteinExistence type="predicted"/>
<evidence type="ECO:0000313" key="2">
    <source>
        <dbReference type="Proteomes" id="UP000789707"/>
    </source>
</evidence>
<accession>A0ABN8BIP9</accession>
<comment type="caution">
    <text evidence="1">The sequence shown here is derived from an EMBL/GenBank/DDBJ whole genome shotgun (WGS) entry which is preliminary data.</text>
</comment>
<dbReference type="EMBL" id="CAKKNS010000001">
    <property type="protein sequence ID" value="CAH0415974.1"/>
    <property type="molecule type" value="Genomic_DNA"/>
</dbReference>